<proteinExistence type="predicted"/>
<evidence type="ECO:0000259" key="15">
    <source>
        <dbReference type="Pfam" id="PF08453"/>
    </source>
</evidence>
<dbReference type="PRINTS" id="PR00931">
    <property type="entry name" value="MICOLLPTASE"/>
</dbReference>
<feature type="region of interest" description="Disordered" evidence="13">
    <location>
        <begin position="562"/>
        <end position="582"/>
    </location>
</feature>
<evidence type="ECO:0000313" key="17">
    <source>
        <dbReference type="Proteomes" id="UP001569177"/>
    </source>
</evidence>
<evidence type="ECO:0000256" key="11">
    <source>
        <dbReference type="ARBA" id="ARBA00023049"/>
    </source>
</evidence>
<comment type="catalytic activity">
    <reaction evidence="1">
        <text>Digestion of native collagen in the triple helical region at Xaa-|-Gly bonds. With synthetic peptides, a preference is shown for Gly at P3 and P1', Pro and Ala at P2 and P2', and hydroxyproline, Ala or Arg at P3'.</text>
        <dbReference type="EC" id="3.4.24.3"/>
    </reaction>
</comment>
<dbReference type="InterPro" id="IPR013661">
    <property type="entry name" value="Peptidase_M9_N_dom"/>
</dbReference>
<comment type="subcellular location">
    <subcellularLocation>
        <location evidence="3">Secreted</location>
    </subcellularLocation>
</comment>
<dbReference type="Gene3D" id="3.40.30.160">
    <property type="entry name" value="Collagenase ColT, N-terminal domain"/>
    <property type="match status" value="1"/>
</dbReference>
<evidence type="ECO:0000256" key="8">
    <source>
        <dbReference type="ARBA" id="ARBA00022729"/>
    </source>
</evidence>
<evidence type="ECO:0000313" key="16">
    <source>
        <dbReference type="EMBL" id="MEZ8089261.1"/>
    </source>
</evidence>
<dbReference type="GO" id="GO:0016787">
    <property type="term" value="F:hydrolase activity"/>
    <property type="evidence" value="ECO:0007669"/>
    <property type="project" value="UniProtKB-KW"/>
</dbReference>
<keyword evidence="10" id="KW-0862">Zinc</keyword>
<dbReference type="InterPro" id="IPR002169">
    <property type="entry name" value="Peptidase_M9A/M9B"/>
</dbReference>
<dbReference type="Gene3D" id="1.10.390.20">
    <property type="match status" value="1"/>
</dbReference>
<dbReference type="Gene3D" id="2.60.120.380">
    <property type="match status" value="2"/>
</dbReference>
<evidence type="ECO:0000256" key="14">
    <source>
        <dbReference type="SAM" id="SignalP"/>
    </source>
</evidence>
<evidence type="ECO:0000256" key="6">
    <source>
        <dbReference type="ARBA" id="ARBA00022670"/>
    </source>
</evidence>
<dbReference type="Proteomes" id="UP001569177">
    <property type="component" value="Unassembled WGS sequence"/>
</dbReference>
<dbReference type="Pfam" id="PF08453">
    <property type="entry name" value="Peptidase_M9_N"/>
    <property type="match status" value="1"/>
</dbReference>
<gene>
    <name evidence="16" type="ORF">ACED24_04285</name>
</gene>
<evidence type="ECO:0000256" key="10">
    <source>
        <dbReference type="ARBA" id="ARBA00022833"/>
    </source>
</evidence>
<evidence type="ECO:0000256" key="9">
    <source>
        <dbReference type="ARBA" id="ARBA00022801"/>
    </source>
</evidence>
<feature type="chain" id="PRO_5047458924" description="microbial collagenase" evidence="14">
    <location>
        <begin position="30"/>
        <end position="819"/>
    </location>
</feature>
<keyword evidence="12" id="KW-0865">Zymogen</keyword>
<organism evidence="16 17">
    <name type="scientific">Vibrio kanaloae</name>
    <dbReference type="NCBI Taxonomy" id="170673"/>
    <lineage>
        <taxon>Bacteria</taxon>
        <taxon>Pseudomonadati</taxon>
        <taxon>Pseudomonadota</taxon>
        <taxon>Gammaproteobacteria</taxon>
        <taxon>Vibrionales</taxon>
        <taxon>Vibrionaceae</taxon>
        <taxon>Vibrio</taxon>
    </lineage>
</organism>
<keyword evidence="5" id="KW-0964">Secreted</keyword>
<feature type="signal peptide" evidence="14">
    <location>
        <begin position="1"/>
        <end position="29"/>
    </location>
</feature>
<keyword evidence="11" id="KW-0482">Metalloprotease</keyword>
<accession>A0ABV4LD65</accession>
<keyword evidence="8 14" id="KW-0732">Signal</keyword>
<dbReference type="RefSeq" id="WP_029627206.1">
    <property type="nucleotide sequence ID" value="NZ_JBGONX010000001.1"/>
</dbReference>
<evidence type="ECO:0000256" key="5">
    <source>
        <dbReference type="ARBA" id="ARBA00022525"/>
    </source>
</evidence>
<comment type="cofactor">
    <cofactor evidence="2">
        <name>Zn(2+)</name>
        <dbReference type="ChEBI" id="CHEBI:29105"/>
    </cofactor>
</comment>
<evidence type="ECO:0000256" key="4">
    <source>
        <dbReference type="ARBA" id="ARBA00012653"/>
    </source>
</evidence>
<dbReference type="Pfam" id="PF01752">
    <property type="entry name" value="Peptidase_M9"/>
    <property type="match status" value="1"/>
</dbReference>
<dbReference type="EC" id="3.4.24.3" evidence="4"/>
<dbReference type="EMBL" id="JBGOOJ010000002">
    <property type="protein sequence ID" value="MEZ8089261.1"/>
    <property type="molecule type" value="Genomic_DNA"/>
</dbReference>
<keyword evidence="9 16" id="KW-0378">Hydrolase</keyword>
<evidence type="ECO:0000256" key="1">
    <source>
        <dbReference type="ARBA" id="ARBA00000424"/>
    </source>
</evidence>
<dbReference type="PANTHER" id="PTHR13062:SF9">
    <property type="entry name" value="MICROBIAL COLLAGENASE"/>
    <property type="match status" value="1"/>
</dbReference>
<sequence length="819" mass="92340">MSHTRLFPRRRLALALALVLASISSFTFAQHPCDVPDLQRSPDLALAVSAADSSCYSSWFSAPDNSLDNIYSEASLSRIQIALDLEIARYRGEAEQARKLENFGEFIRAAYYVRYNAQVQDFSEALSQRFAQSTNAFLANPNALDQGREQVGAMKSLTLMVDNVKQLPLTMDAQLAALRQFNRETAQDTQWVDGLNNLFRAMAGHVARDDFYDYMANHTQHIDTLAAFARDNMWALDTDASFLVYNAVRETGRLLASPDKATRDKALRVMQQVMAQNPLGSEHDKLWLAAVEMMGYYAPDGLNGLDLEQAKRDLAMRILPNRHECQGPAIIRSQDLTQAQSLEACDVLAAKEVDFHQVANTGQQPVTDDNNERVEVVVFGSNGSYVDYSSFLFGNTTDNGGQYLEGDPSQVGNVARFIAYRYANGDDLSILNLEHEYSHYLDARFNQYGSFNDNLAHGYVVWWLEGFAEYMHYKQGYDAALGLISKGKVSLSDVFATTYSHDTNRIYRWGYLAVRFMLEEHPQDVESLLVLSRSGQFAEWAKQVKFLGSQYNGEFERWLDTVSSEPTDPVDPTEPTDPTKPTEQVKVLAENQSVVLSGEAYSEQLFYVDVPENVTHFEVAIRREGEGHGDADLYMSYNREAHYYDFEFSQYRDDSNELVTFDPEPSGYIKSGRYYMSITGRSDFSNVTLVASLETETPTPPTQDKDDLTPVVLESGHAQTLTVHQRRYAAVYVPQGVQEVRVWLNDKSNNAENGQSNTGNVDLYASNSYWPTAGQHEYQSNSNGSNEYLQIPVTEAGYLHFLLDAEQQGDEVEMLVYFH</sequence>
<keyword evidence="7" id="KW-0479">Metal-binding</keyword>
<dbReference type="PANTHER" id="PTHR13062">
    <property type="entry name" value="COLLAGENASE"/>
    <property type="match status" value="1"/>
</dbReference>
<evidence type="ECO:0000256" key="3">
    <source>
        <dbReference type="ARBA" id="ARBA00004613"/>
    </source>
</evidence>
<keyword evidence="6" id="KW-0645">Protease</keyword>
<evidence type="ECO:0000256" key="13">
    <source>
        <dbReference type="SAM" id="MobiDB-lite"/>
    </source>
</evidence>
<evidence type="ECO:0000256" key="2">
    <source>
        <dbReference type="ARBA" id="ARBA00001947"/>
    </source>
</evidence>
<reference evidence="16 17" key="1">
    <citation type="submission" date="2024-06" db="EMBL/GenBank/DDBJ databases">
        <authorList>
            <person name="Steensen K."/>
            <person name="Seneca J."/>
            <person name="Bartlau N."/>
            <person name="Yu A.X."/>
            <person name="Polz M.F."/>
        </authorList>
    </citation>
    <scope>NUCLEOTIDE SEQUENCE [LARGE SCALE GENOMIC DNA]</scope>
    <source>
        <strain evidence="16 17">5S240</strain>
    </source>
</reference>
<comment type="caution">
    <text evidence="16">The sequence shown here is derived from an EMBL/GenBank/DDBJ whole genome shotgun (WGS) entry which is preliminary data.</text>
</comment>
<protein>
    <recommendedName>
        <fullName evidence="4">microbial collagenase</fullName>
        <ecNumber evidence="4">3.4.24.3</ecNumber>
    </recommendedName>
</protein>
<name>A0ABV4LD65_9VIBR</name>
<evidence type="ECO:0000256" key="12">
    <source>
        <dbReference type="ARBA" id="ARBA00023145"/>
    </source>
</evidence>
<feature type="domain" description="Peptidase M9 collagenase N-terminal" evidence="15">
    <location>
        <begin position="33"/>
        <end position="212"/>
    </location>
</feature>
<keyword evidence="17" id="KW-1185">Reference proteome</keyword>
<evidence type="ECO:0000256" key="7">
    <source>
        <dbReference type="ARBA" id="ARBA00022723"/>
    </source>
</evidence>